<dbReference type="PANTHER" id="PTHR42850:SF4">
    <property type="entry name" value="ZINC-DEPENDENT ENDOPOLYPHOSPHATASE"/>
    <property type="match status" value="1"/>
</dbReference>
<sequence>MQTSLSEEHRIIAIGDIHGCINTLRALIEKINPRPDDQFVFLGDFIDRGENSKEVVDYLIELSQQFLCHFILGNHELMLIEYLKTGEPGPWLLNGGRATMDSYGEQGGINLPPEHMKFFAGCMSHTTTRNWFFTHGGLDPELSIEENLAFHDPEELGWQREHMREAYLSAGSYPWEKTLVCGHTPTAEPIMLDRLIAIDTGCVYTRNPLLGKLTALILPERTIIQQKNIETTA</sequence>
<dbReference type="Proteomes" id="UP000279908">
    <property type="component" value="Unassembled WGS sequence"/>
</dbReference>
<dbReference type="InterPro" id="IPR004843">
    <property type="entry name" value="Calcineurin-like_PHP"/>
</dbReference>
<evidence type="ECO:0000259" key="1">
    <source>
        <dbReference type="Pfam" id="PF00149"/>
    </source>
</evidence>
<dbReference type="Pfam" id="PF00149">
    <property type="entry name" value="Metallophos"/>
    <property type="match status" value="1"/>
</dbReference>
<dbReference type="PANTHER" id="PTHR42850">
    <property type="entry name" value="METALLOPHOSPHOESTERASE"/>
    <property type="match status" value="1"/>
</dbReference>
<dbReference type="GO" id="GO:0005737">
    <property type="term" value="C:cytoplasm"/>
    <property type="evidence" value="ECO:0007669"/>
    <property type="project" value="TreeGrafter"/>
</dbReference>
<dbReference type="InterPro" id="IPR006186">
    <property type="entry name" value="Ser/Thr-sp_prot-phosphatase"/>
</dbReference>
<dbReference type="AlphaFoldDB" id="A0A432AVP6"/>
<dbReference type="RefSeq" id="WP_126383787.1">
    <property type="nucleotide sequence ID" value="NZ_RXYK01000003.1"/>
</dbReference>
<evidence type="ECO:0000313" key="3">
    <source>
        <dbReference type="Proteomes" id="UP000279908"/>
    </source>
</evidence>
<dbReference type="SUPFAM" id="SSF56300">
    <property type="entry name" value="Metallo-dependent phosphatases"/>
    <property type="match status" value="1"/>
</dbReference>
<dbReference type="Gene3D" id="3.60.21.10">
    <property type="match status" value="1"/>
</dbReference>
<feature type="domain" description="Calcineurin-like phosphoesterase" evidence="1">
    <location>
        <begin position="10"/>
        <end position="187"/>
    </location>
</feature>
<gene>
    <name evidence="2" type="ORF">EKD02_03280</name>
</gene>
<comment type="caution">
    <text evidence="2">The sequence shown here is derived from an EMBL/GenBank/DDBJ whole genome shotgun (WGS) entry which is preliminary data.</text>
</comment>
<dbReference type="GO" id="GO:0016791">
    <property type="term" value="F:phosphatase activity"/>
    <property type="evidence" value="ECO:0007669"/>
    <property type="project" value="TreeGrafter"/>
</dbReference>
<dbReference type="GO" id="GO:0008803">
    <property type="term" value="F:bis(5'-nucleosyl)-tetraphosphatase (symmetrical) activity"/>
    <property type="evidence" value="ECO:0007669"/>
    <property type="project" value="TreeGrafter"/>
</dbReference>
<proteinExistence type="predicted"/>
<name>A0A432AVP6_CHLPH</name>
<dbReference type="InterPro" id="IPR029052">
    <property type="entry name" value="Metallo-depent_PP-like"/>
</dbReference>
<evidence type="ECO:0000313" key="2">
    <source>
        <dbReference type="EMBL" id="RTY39128.1"/>
    </source>
</evidence>
<dbReference type="PRINTS" id="PR00114">
    <property type="entry name" value="STPHPHTASE"/>
</dbReference>
<dbReference type="GO" id="GO:0110154">
    <property type="term" value="P:RNA decapping"/>
    <property type="evidence" value="ECO:0007669"/>
    <property type="project" value="TreeGrafter"/>
</dbReference>
<dbReference type="InterPro" id="IPR050126">
    <property type="entry name" value="Ap4A_hydrolase"/>
</dbReference>
<dbReference type="CDD" id="cd00144">
    <property type="entry name" value="MPP_PPP_family"/>
    <property type="match status" value="1"/>
</dbReference>
<reference evidence="2 3" key="1">
    <citation type="submission" date="2018-12" db="EMBL/GenBank/DDBJ databases">
        <authorList>
            <person name="Lunina O.N."/>
            <person name="Grouzdev D.S."/>
            <person name="Gorlenko V.M."/>
            <person name="Savvichev A.S."/>
        </authorList>
    </citation>
    <scope>NUCLEOTIDE SEQUENCE [LARGE SCALE GENOMIC DNA]</scope>
    <source>
        <strain evidence="2 3">BrKhr-17</strain>
    </source>
</reference>
<accession>A0A432AVP6</accession>
<protein>
    <submittedName>
        <fullName evidence="2">Serine/threonine protein phosphatase</fullName>
    </submittedName>
</protein>
<dbReference type="EMBL" id="RXYK01000003">
    <property type="protein sequence ID" value="RTY39128.1"/>
    <property type="molecule type" value="Genomic_DNA"/>
</dbReference>
<organism evidence="2 3">
    <name type="scientific">Chlorobium phaeovibrioides</name>
    <dbReference type="NCBI Taxonomy" id="1094"/>
    <lineage>
        <taxon>Bacteria</taxon>
        <taxon>Pseudomonadati</taxon>
        <taxon>Chlorobiota</taxon>
        <taxon>Chlorobiia</taxon>
        <taxon>Chlorobiales</taxon>
        <taxon>Chlorobiaceae</taxon>
        <taxon>Chlorobium/Pelodictyon group</taxon>
        <taxon>Chlorobium</taxon>
    </lineage>
</organism>